<dbReference type="RefSeq" id="WP_237377750.1">
    <property type="nucleotide sequence ID" value="NZ_CP071793.1"/>
</dbReference>
<name>A0A8A4TDC1_SULCO</name>
<proteinExistence type="predicted"/>
<evidence type="ECO:0000313" key="1">
    <source>
        <dbReference type="EMBL" id="QTD48089.1"/>
    </source>
</evidence>
<organism evidence="1 2">
    <name type="scientific">Sulfidibacter corallicola</name>
    <dbReference type="NCBI Taxonomy" id="2818388"/>
    <lineage>
        <taxon>Bacteria</taxon>
        <taxon>Pseudomonadati</taxon>
        <taxon>Acidobacteriota</taxon>
        <taxon>Holophagae</taxon>
        <taxon>Acanthopleuribacterales</taxon>
        <taxon>Acanthopleuribacteraceae</taxon>
        <taxon>Sulfidibacter</taxon>
    </lineage>
</organism>
<dbReference type="EMBL" id="CP071793">
    <property type="protein sequence ID" value="QTD48089.1"/>
    <property type="molecule type" value="Genomic_DNA"/>
</dbReference>
<accession>A0A8A4TDC1</accession>
<dbReference type="AlphaFoldDB" id="A0A8A4TDC1"/>
<protein>
    <submittedName>
        <fullName evidence="1">Uncharacterized protein</fullName>
    </submittedName>
</protein>
<evidence type="ECO:0000313" key="2">
    <source>
        <dbReference type="Proteomes" id="UP000663929"/>
    </source>
</evidence>
<reference evidence="1" key="1">
    <citation type="submission" date="2021-03" db="EMBL/GenBank/DDBJ databases">
        <title>Acanthopleuribacteraceae sp. M133.</title>
        <authorList>
            <person name="Wang G."/>
        </authorList>
    </citation>
    <scope>NUCLEOTIDE SEQUENCE</scope>
    <source>
        <strain evidence="1">M133</strain>
    </source>
</reference>
<sequence>MALKSSKKEKPELSFDTEEMTWPDVEDSWTEEDLLVQTGMFKFSKIKDKLSLSTADLTKISRDALRNNINTYESYGFGKPKGSQYIVRMSLFRNFYSDYTSRKNLPTNIDLDQVQSIPTAIHNANSLIELDGYFYLKEVCAYSPFKESEEVIKNSVRSQENQEEAKNTNGCWYDETKREYFVDMQLFVPWFFGSVWVRP</sequence>
<keyword evidence="2" id="KW-1185">Reference proteome</keyword>
<dbReference type="KEGG" id="scor:J3U87_21095"/>
<dbReference type="Proteomes" id="UP000663929">
    <property type="component" value="Chromosome"/>
</dbReference>
<gene>
    <name evidence="1" type="ORF">J3U87_21095</name>
</gene>